<keyword evidence="4" id="KW-1185">Reference proteome</keyword>
<keyword evidence="2" id="KW-0812">Transmembrane</keyword>
<reference evidence="4" key="1">
    <citation type="submission" date="2016-10" db="EMBL/GenBank/DDBJ databases">
        <authorList>
            <person name="Varghese N."/>
            <person name="Submissions S."/>
        </authorList>
    </citation>
    <scope>NUCLEOTIDE SEQUENCE [LARGE SCALE GENOMIC DNA]</scope>
    <source>
        <strain evidence="4">DSM 123</strain>
    </source>
</reference>
<dbReference type="RefSeq" id="WP_092685070.1">
    <property type="nucleotide sequence ID" value="NZ_FODT01000008.1"/>
</dbReference>
<evidence type="ECO:0000256" key="2">
    <source>
        <dbReference type="SAM" id="Phobius"/>
    </source>
</evidence>
<evidence type="ECO:0000256" key="1">
    <source>
        <dbReference type="SAM" id="MobiDB-lite"/>
    </source>
</evidence>
<feature type="transmembrane region" description="Helical" evidence="2">
    <location>
        <begin position="47"/>
        <end position="70"/>
    </location>
</feature>
<gene>
    <name evidence="3" type="ORF">SAMN05444123_10838</name>
</gene>
<feature type="transmembrane region" description="Helical" evidence="2">
    <location>
        <begin position="20"/>
        <end position="40"/>
    </location>
</feature>
<dbReference type="OrthoDB" id="8264807at2"/>
<dbReference type="Proteomes" id="UP000199615">
    <property type="component" value="Unassembled WGS sequence"/>
</dbReference>
<proteinExistence type="predicted"/>
<keyword evidence="2" id="KW-0472">Membrane</keyword>
<feature type="region of interest" description="Disordered" evidence="1">
    <location>
        <begin position="236"/>
        <end position="350"/>
    </location>
</feature>
<dbReference type="AlphaFoldDB" id="A0A1H8V4F2"/>
<accession>A0A1H8V4F2</accession>
<keyword evidence="2" id="KW-1133">Transmembrane helix</keyword>
<protein>
    <submittedName>
        <fullName evidence="3">Uncharacterized protein</fullName>
    </submittedName>
</protein>
<evidence type="ECO:0000313" key="4">
    <source>
        <dbReference type="Proteomes" id="UP000199615"/>
    </source>
</evidence>
<feature type="compositionally biased region" description="Pro residues" evidence="1">
    <location>
        <begin position="322"/>
        <end position="335"/>
    </location>
</feature>
<feature type="compositionally biased region" description="Low complexity" evidence="1">
    <location>
        <begin position="244"/>
        <end position="256"/>
    </location>
</feature>
<dbReference type="EMBL" id="FODT01000008">
    <property type="protein sequence ID" value="SEP10271.1"/>
    <property type="molecule type" value="Genomic_DNA"/>
</dbReference>
<feature type="compositionally biased region" description="Low complexity" evidence="1">
    <location>
        <begin position="264"/>
        <end position="321"/>
    </location>
</feature>
<sequence length="350" mass="35178">MEWASWSAAADRILHSPNLPIWAAIAASAVFALILVIALLRADKSVANGVLGIVTLLAVGVAGFASWRVFVDGAGSGLRSVDAARAISPMPALACVDDLAGDAVQAACERALFGSPETVAAAVSYASARLAQLTSLGDVASANKRMTPDIERLRRSIERDRYGLIAYVLTAQDRCVPDRCAAFQSLTDPSRIAANMNEHVYETAVTRAAPSWGAGSGPLAAAAPGGVLGIVEAPSGRPTNADFPTSSSIPPISIMAEPPPAPKSSATAGSPSPRPAATAAGAAGGNAAAHNSPSAAAKRAPAPAPASADAQAPANAQAAVRRPPPPPPKPKPPVAAAPVQLAPEEASSDN</sequence>
<evidence type="ECO:0000313" key="3">
    <source>
        <dbReference type="EMBL" id="SEP10271.1"/>
    </source>
</evidence>
<organism evidence="3 4">
    <name type="scientific">Rhodopseudomonas pseudopalustris</name>
    <dbReference type="NCBI Taxonomy" id="1513892"/>
    <lineage>
        <taxon>Bacteria</taxon>
        <taxon>Pseudomonadati</taxon>
        <taxon>Pseudomonadota</taxon>
        <taxon>Alphaproteobacteria</taxon>
        <taxon>Hyphomicrobiales</taxon>
        <taxon>Nitrobacteraceae</taxon>
        <taxon>Rhodopseudomonas</taxon>
    </lineage>
</organism>
<name>A0A1H8V4F2_9BRAD</name>